<keyword evidence="2" id="KW-1185">Reference proteome</keyword>
<accession>A0A7T8GQA9</accession>
<dbReference type="Proteomes" id="UP000595437">
    <property type="component" value="Chromosome 18"/>
</dbReference>
<name>A0A7T8GQA9_CALRO</name>
<dbReference type="OrthoDB" id="10061052at2759"/>
<dbReference type="AlphaFoldDB" id="A0A7T8GQA9"/>
<gene>
    <name evidence="1" type="ORF">FKW44_023829</name>
</gene>
<dbReference type="EMBL" id="CP045907">
    <property type="protein sequence ID" value="QQP35565.1"/>
    <property type="molecule type" value="Genomic_DNA"/>
</dbReference>
<protein>
    <submittedName>
        <fullName evidence="1">Uncharacterized protein</fullName>
    </submittedName>
</protein>
<sequence>MAAVSVDAARYARLLAQLGNFEDLQQKRPQITFLIDPFNAETDCLKVPLVTDEAASE</sequence>
<evidence type="ECO:0000313" key="1">
    <source>
        <dbReference type="EMBL" id="QQP35565.1"/>
    </source>
</evidence>
<reference evidence="2" key="1">
    <citation type="submission" date="2021-01" db="EMBL/GenBank/DDBJ databases">
        <title>Caligus Genome Assembly.</title>
        <authorList>
            <person name="Gallardo-Escarate C."/>
        </authorList>
    </citation>
    <scope>NUCLEOTIDE SEQUENCE [LARGE SCALE GENOMIC DNA]</scope>
</reference>
<evidence type="ECO:0000313" key="2">
    <source>
        <dbReference type="Proteomes" id="UP000595437"/>
    </source>
</evidence>
<organism evidence="1 2">
    <name type="scientific">Caligus rogercresseyi</name>
    <name type="common">Sea louse</name>
    <dbReference type="NCBI Taxonomy" id="217165"/>
    <lineage>
        <taxon>Eukaryota</taxon>
        <taxon>Metazoa</taxon>
        <taxon>Ecdysozoa</taxon>
        <taxon>Arthropoda</taxon>
        <taxon>Crustacea</taxon>
        <taxon>Multicrustacea</taxon>
        <taxon>Hexanauplia</taxon>
        <taxon>Copepoda</taxon>
        <taxon>Siphonostomatoida</taxon>
        <taxon>Caligidae</taxon>
        <taxon>Caligus</taxon>
    </lineage>
</organism>
<proteinExistence type="predicted"/>